<dbReference type="Gene3D" id="2.10.25.10">
    <property type="entry name" value="Laminin"/>
    <property type="match status" value="5"/>
</dbReference>
<dbReference type="InterPro" id="IPR002049">
    <property type="entry name" value="LE_dom"/>
</dbReference>
<keyword evidence="4" id="KW-0964">Secreted</keyword>
<evidence type="ECO:0000256" key="11">
    <source>
        <dbReference type="SAM" id="SignalP"/>
    </source>
</evidence>
<feature type="compositionally biased region" description="Polar residues" evidence="10">
    <location>
        <begin position="684"/>
        <end position="694"/>
    </location>
</feature>
<gene>
    <name evidence="15" type="primary">LAMC2</name>
</gene>
<dbReference type="PROSITE" id="PS50027">
    <property type="entry name" value="EGF_LAM_2"/>
    <property type="match status" value="2"/>
</dbReference>
<dbReference type="FunFam" id="2.10.25.10:FF:000188">
    <property type="entry name" value="Laminin subunit gamma 2"/>
    <property type="match status" value="1"/>
</dbReference>
<dbReference type="GO" id="GO:0009887">
    <property type="term" value="P:animal organ morphogenesis"/>
    <property type="evidence" value="ECO:0007669"/>
    <property type="project" value="TreeGrafter"/>
</dbReference>
<dbReference type="PRINTS" id="PR00011">
    <property type="entry name" value="EGFLAMININ"/>
</dbReference>
<keyword evidence="14" id="KW-1185">Reference proteome</keyword>
<name>A0A6P8PE16_GEOSA</name>
<feature type="disulfide bond" evidence="8">
    <location>
        <begin position="104"/>
        <end position="113"/>
    </location>
</feature>
<keyword evidence="7 8" id="KW-0424">Laminin EGF-like domain</keyword>
<evidence type="ECO:0000313" key="15">
    <source>
        <dbReference type="RefSeq" id="XP_033773068.1"/>
    </source>
</evidence>
<evidence type="ECO:0000256" key="2">
    <source>
        <dbReference type="ARBA" id="ARBA00022729"/>
    </source>
</evidence>
<dbReference type="Pfam" id="PF24973">
    <property type="entry name" value="EGF_LMN_ATRN"/>
    <property type="match status" value="1"/>
</dbReference>
<accession>A0A6P8PE16</accession>
<evidence type="ECO:0000259" key="12">
    <source>
        <dbReference type="PROSITE" id="PS50027"/>
    </source>
</evidence>
<feature type="chain" id="PRO_5028028161" evidence="11">
    <location>
        <begin position="24"/>
        <end position="1185"/>
    </location>
</feature>
<dbReference type="CTD" id="3918"/>
<evidence type="ECO:0000256" key="8">
    <source>
        <dbReference type="PROSITE-ProRule" id="PRU00460"/>
    </source>
</evidence>
<dbReference type="PROSITE" id="PS51115">
    <property type="entry name" value="LAMININ_IVA"/>
    <property type="match status" value="1"/>
</dbReference>
<dbReference type="AlphaFoldDB" id="A0A6P8PE16"/>
<dbReference type="SMART" id="SM00181">
    <property type="entry name" value="EGF"/>
    <property type="match status" value="6"/>
</dbReference>
<evidence type="ECO:0000256" key="10">
    <source>
        <dbReference type="SAM" id="MobiDB-lite"/>
    </source>
</evidence>
<keyword evidence="6" id="KW-0325">Glycoprotein</keyword>
<dbReference type="SUPFAM" id="SSF57196">
    <property type="entry name" value="EGF/Laminin"/>
    <property type="match status" value="6"/>
</dbReference>
<evidence type="ECO:0000256" key="5">
    <source>
        <dbReference type="ARBA" id="ARBA00023157"/>
    </source>
</evidence>
<keyword evidence="5 8" id="KW-1015">Disulfide bond</keyword>
<dbReference type="InterPro" id="IPR000742">
    <property type="entry name" value="EGF"/>
</dbReference>
<feature type="coiled-coil region" evidence="9">
    <location>
        <begin position="612"/>
        <end position="665"/>
    </location>
</feature>
<dbReference type="Pfam" id="PF00052">
    <property type="entry name" value="Laminin_B"/>
    <property type="match status" value="1"/>
</dbReference>
<reference evidence="15" key="1">
    <citation type="submission" date="2025-08" db="UniProtKB">
        <authorList>
            <consortium name="RefSeq"/>
        </authorList>
    </citation>
    <scope>IDENTIFICATION</scope>
</reference>
<keyword evidence="2 11" id="KW-0732">Signal</keyword>
<feature type="domain" description="Laminin EGF-like" evidence="12">
    <location>
        <begin position="138"/>
        <end position="187"/>
    </location>
</feature>
<keyword evidence="4" id="KW-0272">Extracellular matrix</keyword>
<evidence type="ECO:0000256" key="1">
    <source>
        <dbReference type="ARBA" id="ARBA00004302"/>
    </source>
</evidence>
<dbReference type="InParanoid" id="A0A6P8PE16"/>
<feature type="coiled-coil region" evidence="9">
    <location>
        <begin position="1134"/>
        <end position="1168"/>
    </location>
</feature>
<organism evidence="14 15">
    <name type="scientific">Geotrypetes seraphini</name>
    <name type="common">Gaboon caecilian</name>
    <name type="synonym">Caecilia seraphini</name>
    <dbReference type="NCBI Taxonomy" id="260995"/>
    <lineage>
        <taxon>Eukaryota</taxon>
        <taxon>Metazoa</taxon>
        <taxon>Chordata</taxon>
        <taxon>Craniata</taxon>
        <taxon>Vertebrata</taxon>
        <taxon>Euteleostomi</taxon>
        <taxon>Amphibia</taxon>
        <taxon>Gymnophiona</taxon>
        <taxon>Geotrypetes</taxon>
    </lineage>
</organism>
<keyword evidence="4" id="KW-0084">Basement membrane</keyword>
<evidence type="ECO:0000256" key="4">
    <source>
        <dbReference type="ARBA" id="ARBA00022869"/>
    </source>
</evidence>
<feature type="domain" description="Laminin IV type A" evidence="13">
    <location>
        <begin position="214"/>
        <end position="382"/>
    </location>
</feature>
<evidence type="ECO:0000313" key="14">
    <source>
        <dbReference type="Proteomes" id="UP000515159"/>
    </source>
</evidence>
<dbReference type="PROSITE" id="PS01248">
    <property type="entry name" value="EGF_LAM_1"/>
    <property type="match status" value="3"/>
</dbReference>
<dbReference type="Pfam" id="PF00053">
    <property type="entry name" value="EGF_laminin"/>
    <property type="match status" value="6"/>
</dbReference>
<comment type="subcellular location">
    <subcellularLocation>
        <location evidence="1">Secreted</location>
        <location evidence="1">Extracellular space</location>
        <location evidence="1">Extracellular matrix</location>
        <location evidence="1">Basement membrane</location>
    </subcellularLocation>
</comment>
<dbReference type="RefSeq" id="XP_033773068.1">
    <property type="nucleotide sequence ID" value="XM_033917177.1"/>
</dbReference>
<dbReference type="InterPro" id="IPR000034">
    <property type="entry name" value="Laminin_IV"/>
</dbReference>
<feature type="domain" description="Laminin EGF-like" evidence="12">
    <location>
        <begin position="84"/>
        <end position="130"/>
    </location>
</feature>
<evidence type="ECO:0000256" key="7">
    <source>
        <dbReference type="ARBA" id="ARBA00023292"/>
    </source>
</evidence>
<dbReference type="FunFam" id="2.10.25.10:FF:000769">
    <property type="entry name" value="Laminin subunit gamma-1"/>
    <property type="match status" value="1"/>
</dbReference>
<feature type="signal peptide" evidence="11">
    <location>
        <begin position="1"/>
        <end position="23"/>
    </location>
</feature>
<evidence type="ECO:0000256" key="3">
    <source>
        <dbReference type="ARBA" id="ARBA00022737"/>
    </source>
</evidence>
<comment type="caution">
    <text evidence="8">Lacks conserved residue(s) required for the propagation of feature annotation.</text>
</comment>
<dbReference type="GeneID" id="117346916"/>
<dbReference type="CDD" id="cd00055">
    <property type="entry name" value="EGF_Lam"/>
    <property type="match status" value="6"/>
</dbReference>
<keyword evidence="9" id="KW-0175">Coiled coil</keyword>
<dbReference type="FunFam" id="2.10.25.10:FF:000441">
    <property type="entry name" value="Laminin subunit gamma 2"/>
    <property type="match status" value="1"/>
</dbReference>
<dbReference type="Proteomes" id="UP000515159">
    <property type="component" value="Chromosome 12"/>
</dbReference>
<dbReference type="GO" id="GO:0009888">
    <property type="term" value="P:tissue development"/>
    <property type="evidence" value="ECO:0007669"/>
    <property type="project" value="TreeGrafter"/>
</dbReference>
<dbReference type="GO" id="GO:0007411">
    <property type="term" value="P:axon guidance"/>
    <property type="evidence" value="ECO:0007669"/>
    <property type="project" value="TreeGrafter"/>
</dbReference>
<feature type="coiled-coil region" evidence="9">
    <location>
        <begin position="708"/>
        <end position="735"/>
    </location>
</feature>
<dbReference type="SMART" id="SM00281">
    <property type="entry name" value="LamB"/>
    <property type="match status" value="1"/>
</dbReference>
<feature type="disulfide bond" evidence="8">
    <location>
        <begin position="158"/>
        <end position="167"/>
    </location>
</feature>
<feature type="disulfide bond" evidence="8">
    <location>
        <begin position="84"/>
        <end position="96"/>
    </location>
</feature>
<dbReference type="SMART" id="SM00180">
    <property type="entry name" value="EGF_Lam"/>
    <property type="match status" value="7"/>
</dbReference>
<dbReference type="PANTHER" id="PTHR10574:SF313">
    <property type="entry name" value="LAMININ SUBUNIT GAMMA-2"/>
    <property type="match status" value="1"/>
</dbReference>
<dbReference type="InterPro" id="IPR050440">
    <property type="entry name" value="Laminin/Netrin_ECM"/>
</dbReference>
<dbReference type="KEGG" id="gsh:117346916"/>
<keyword evidence="3" id="KW-0677">Repeat</keyword>
<dbReference type="FunFam" id="2.10.25.10:FF:000067">
    <property type="entry name" value="Laminin subunit gamma 1"/>
    <property type="match status" value="1"/>
</dbReference>
<proteinExistence type="predicted"/>
<dbReference type="InterPro" id="IPR056863">
    <property type="entry name" value="LMN_ATRN_NET-like_EGF"/>
</dbReference>
<evidence type="ECO:0000259" key="13">
    <source>
        <dbReference type="PROSITE" id="PS51115"/>
    </source>
</evidence>
<dbReference type="OrthoDB" id="430826at2759"/>
<evidence type="ECO:0000256" key="6">
    <source>
        <dbReference type="ARBA" id="ARBA00023180"/>
    </source>
</evidence>
<sequence>MAWCRLALTLSYCFCICFIAVNSQREECYCNGKATTCTYDETLKVLLKNGFRCVNCQDNTDGVHCERCKEGYYHLRDGDHCLPCNCSPQGSLSIQCDKYGRCRCKPGVMGEKCNQCQHGSHYLTEAGCIDYRMLSSKCDCDPAGSASRCDPVTGHCICKASVSGARCDRCKPGFYNLDAGNPNGCTQCFCYGHSSSCNSAGNYSMHRITASFPKDPEGWRAVQRQGFPVTLHWSSVHHDVYVTASQADPVYFTAPAKFLGDQRLSYSQVLSFDFQVNQRGRRASAHDVVLEGAGMRVTAPLTAAGDILPCGITRRYTFRLNEQPSSKWSPQLSSFDFHRLLQNLTALRIRGTYGESSRGYLDNVTLVSARPLSGPPAPWVEQCVCPPGYHGQFCERCAPGYKKATPGLGPFSACVPCSCQGGEVCDADTGDCYSGDQNLDADCADCPSGFYNDLQDPRVCQRCPCQDGFGCSVNPSTKEIVCNTCPLGVSGVRCNLCANGYFGDPLGENGPVRPCQPCSCNNNIDPRASGNCDQLTGECLKCIYNTGGFYCDSCKTGFIGNPLASNPADKCRACNCHAVGAESQVCGPDGSCRCKPGYEGPHCEYPHCPACYGEVRNQVDQHRRQLRDLEAVVSQVQTGGLPVKNEELERKMMQAEKTVQGMLEEAKISEASDQSLQNRLSKLKEGQSTTQSHLEQAKMSAHRGQSLARDYQGQMEETRKLIEKAHQELDNAKATLNNVHVPPLDIPSGPNAFLSMAQDALGLANSHTQEADLVVQMAKAAQDDSNQALQLLRTAMTGGGSLGISVQDLLETFNEAKSTASTLETEALGLASAAERVNRDSLQMFHSMSQLPDVNAGSLQEDTDRIKQKADSLTSLVDGHMTDYRKLQENLGNWEEDVKSLFHDGESRRVLADQLMSRANLAKNRALQALSTGNATFYEVENILKHLRGFNLEVDDGKAKAEDAIHRLPEIRRRVDAANATTLEAERALGSAAADVQEANRMANEAQDISSEIGLGAERLNLEVNGTADGVLTLERAVAGLLRKAGEAEGVLESKLLAATGDTAAVQMIFNDAQSADSGARNAKTAVEETLSALNKVLIQMEQPWSMDEKDVNMLESSLNAARNTIASQLRPSMKTLEEMAERQRHKILSMEENIDQILLDIENLEEIRRALPPNCYNLQPIERP</sequence>
<dbReference type="PANTHER" id="PTHR10574">
    <property type="entry name" value="NETRIN/LAMININ-RELATED"/>
    <property type="match status" value="1"/>
</dbReference>
<feature type="region of interest" description="Disordered" evidence="10">
    <location>
        <begin position="684"/>
        <end position="703"/>
    </location>
</feature>
<dbReference type="FunCoup" id="A0A6P8PE16">
    <property type="interactions" value="615"/>
</dbReference>
<evidence type="ECO:0000256" key="9">
    <source>
        <dbReference type="SAM" id="Coils"/>
    </source>
</evidence>
<dbReference type="GO" id="GO:0005604">
    <property type="term" value="C:basement membrane"/>
    <property type="evidence" value="ECO:0007669"/>
    <property type="project" value="UniProtKB-SubCell"/>
</dbReference>
<protein>
    <submittedName>
        <fullName evidence="15">Laminin subunit gamma-2</fullName>
    </submittedName>
</protein>